<dbReference type="Pfam" id="PF01060">
    <property type="entry name" value="TTR-52"/>
    <property type="match status" value="1"/>
</dbReference>
<accession>A0A914EH64</accession>
<keyword evidence="6" id="KW-1185">Reference proteome</keyword>
<keyword evidence="4 5" id="KW-0732">Signal</keyword>
<dbReference type="GO" id="GO:0009986">
    <property type="term" value="C:cell surface"/>
    <property type="evidence" value="ECO:0007669"/>
    <property type="project" value="InterPro"/>
</dbReference>
<evidence type="ECO:0000313" key="7">
    <source>
        <dbReference type="WBParaSite" id="ACRNAN_scaffold7737.g23877.t1"/>
    </source>
</evidence>
<keyword evidence="3" id="KW-0964">Secreted</keyword>
<evidence type="ECO:0000256" key="2">
    <source>
        <dbReference type="ARBA" id="ARBA00010112"/>
    </source>
</evidence>
<evidence type="ECO:0000256" key="1">
    <source>
        <dbReference type="ARBA" id="ARBA00004613"/>
    </source>
</evidence>
<evidence type="ECO:0000256" key="4">
    <source>
        <dbReference type="ARBA" id="ARBA00022729"/>
    </source>
</evidence>
<proteinExistence type="inferred from homology"/>
<evidence type="ECO:0000256" key="3">
    <source>
        <dbReference type="ARBA" id="ARBA00022525"/>
    </source>
</evidence>
<dbReference type="Proteomes" id="UP000887540">
    <property type="component" value="Unplaced"/>
</dbReference>
<dbReference type="AlphaFoldDB" id="A0A914EH64"/>
<sequence>MPALFHLLLLFLIFYFVTSVHELEKDIDGSGIFPEEEVASGEIPQFEILTTKEPKEKPNIVKGVLVRGKLVCAGRPLVNTRVKLYDISMGVYHALHDRLDERYTDINGDFELNGTIFSRWINKGLAEEEFQNFEAELQIFHCNDEIRPECRSFRYYHQIPQSFIQEGAPRTYFFVKDFYTHIERKYDFEYNGADKFGQICSEMANLESAKLEVSLDELL</sequence>
<dbReference type="InterPro" id="IPR001534">
    <property type="entry name" value="Transthyretin-like"/>
</dbReference>
<reference evidence="7" key="1">
    <citation type="submission" date="2022-11" db="UniProtKB">
        <authorList>
            <consortium name="WormBaseParasite"/>
        </authorList>
    </citation>
    <scope>IDENTIFICATION</scope>
</reference>
<name>A0A914EH64_9BILA</name>
<dbReference type="InterPro" id="IPR038479">
    <property type="entry name" value="Transthyretin-like_sf"/>
</dbReference>
<evidence type="ECO:0000313" key="6">
    <source>
        <dbReference type="Proteomes" id="UP000887540"/>
    </source>
</evidence>
<feature type="chain" id="PRO_5037009774" evidence="5">
    <location>
        <begin position="20"/>
        <end position="219"/>
    </location>
</feature>
<dbReference type="WBParaSite" id="ACRNAN_scaffold7737.g23877.t1">
    <property type="protein sequence ID" value="ACRNAN_scaffold7737.g23877.t1"/>
    <property type="gene ID" value="ACRNAN_scaffold7737.g23877"/>
</dbReference>
<comment type="subcellular location">
    <subcellularLocation>
        <location evidence="1">Secreted</location>
    </subcellularLocation>
</comment>
<comment type="similarity">
    <text evidence="2">Belongs to the nematode transthyretin-like family.</text>
</comment>
<organism evidence="6 7">
    <name type="scientific">Acrobeloides nanus</name>
    <dbReference type="NCBI Taxonomy" id="290746"/>
    <lineage>
        <taxon>Eukaryota</taxon>
        <taxon>Metazoa</taxon>
        <taxon>Ecdysozoa</taxon>
        <taxon>Nematoda</taxon>
        <taxon>Chromadorea</taxon>
        <taxon>Rhabditida</taxon>
        <taxon>Tylenchina</taxon>
        <taxon>Cephalobomorpha</taxon>
        <taxon>Cephaloboidea</taxon>
        <taxon>Cephalobidae</taxon>
        <taxon>Acrobeloides</taxon>
    </lineage>
</organism>
<evidence type="ECO:0000256" key="5">
    <source>
        <dbReference type="SAM" id="SignalP"/>
    </source>
</evidence>
<dbReference type="GO" id="GO:0005576">
    <property type="term" value="C:extracellular region"/>
    <property type="evidence" value="ECO:0007669"/>
    <property type="project" value="UniProtKB-SubCell"/>
</dbReference>
<dbReference type="Gene3D" id="2.60.40.3330">
    <property type="match status" value="1"/>
</dbReference>
<protein>
    <submittedName>
        <fullName evidence="7">Uncharacterized protein</fullName>
    </submittedName>
</protein>
<feature type="signal peptide" evidence="5">
    <location>
        <begin position="1"/>
        <end position="19"/>
    </location>
</feature>
<dbReference type="PANTHER" id="PTHR21700">
    <property type="entry name" value="TRANSTHYRETIN-LIKE FAMILY PROTEIN-RELATED"/>
    <property type="match status" value="1"/>
</dbReference>